<dbReference type="OrthoDB" id="6413683at2759"/>
<comment type="caution">
    <text evidence="1">The sequence shown here is derived from an EMBL/GenBank/DDBJ whole genome shotgun (WGS) entry which is preliminary data.</text>
</comment>
<evidence type="ECO:0000313" key="1">
    <source>
        <dbReference type="EMBL" id="GBN68379.1"/>
    </source>
</evidence>
<evidence type="ECO:0000313" key="2">
    <source>
        <dbReference type="Proteomes" id="UP000499080"/>
    </source>
</evidence>
<dbReference type="AlphaFoldDB" id="A0A4Y2QZ20"/>
<dbReference type="Proteomes" id="UP000499080">
    <property type="component" value="Unassembled WGS sequence"/>
</dbReference>
<keyword evidence="2" id="KW-1185">Reference proteome</keyword>
<protein>
    <submittedName>
        <fullName evidence="1">Uncharacterized protein</fullName>
    </submittedName>
</protein>
<proteinExistence type="predicted"/>
<accession>A0A4Y2QZ20</accession>
<organism evidence="1 2">
    <name type="scientific">Araneus ventricosus</name>
    <name type="common">Orbweaver spider</name>
    <name type="synonym">Epeira ventricosa</name>
    <dbReference type="NCBI Taxonomy" id="182803"/>
    <lineage>
        <taxon>Eukaryota</taxon>
        <taxon>Metazoa</taxon>
        <taxon>Ecdysozoa</taxon>
        <taxon>Arthropoda</taxon>
        <taxon>Chelicerata</taxon>
        <taxon>Arachnida</taxon>
        <taxon>Araneae</taxon>
        <taxon>Araneomorphae</taxon>
        <taxon>Entelegynae</taxon>
        <taxon>Araneoidea</taxon>
        <taxon>Araneidae</taxon>
        <taxon>Araneus</taxon>
    </lineage>
</organism>
<dbReference type="EMBL" id="BGPR01224031">
    <property type="protein sequence ID" value="GBN68379.1"/>
    <property type="molecule type" value="Genomic_DNA"/>
</dbReference>
<gene>
    <name evidence="1" type="ORF">AVEN_82732_1</name>
</gene>
<sequence length="119" mass="13957">MHINDDSVEPSEICNKLAYDPSKRGFIKIPRVSNYGRGKREKFNLGEFLRTKRENGDYFQLSVGDREMVEDLLDELNEDKFRNDQRADVALNRMVEMAAVLNGNCNYKIMELHSERRIQ</sequence>
<reference evidence="1 2" key="1">
    <citation type="journal article" date="2019" name="Sci. Rep.">
        <title>Orb-weaving spider Araneus ventricosus genome elucidates the spidroin gene catalogue.</title>
        <authorList>
            <person name="Kono N."/>
            <person name="Nakamura H."/>
            <person name="Ohtoshi R."/>
            <person name="Moran D.A.P."/>
            <person name="Shinohara A."/>
            <person name="Yoshida Y."/>
            <person name="Fujiwara M."/>
            <person name="Mori M."/>
            <person name="Tomita M."/>
            <person name="Arakawa K."/>
        </authorList>
    </citation>
    <scope>NUCLEOTIDE SEQUENCE [LARGE SCALE GENOMIC DNA]</scope>
</reference>
<name>A0A4Y2QZ20_ARAVE</name>